<proteinExistence type="predicted"/>
<feature type="domain" description="C3H1-type" evidence="3">
    <location>
        <begin position="270"/>
        <end position="301"/>
    </location>
</feature>
<dbReference type="InterPro" id="IPR000571">
    <property type="entry name" value="Znf_CCCH"/>
</dbReference>
<feature type="compositionally biased region" description="Basic and acidic residues" evidence="2">
    <location>
        <begin position="195"/>
        <end position="216"/>
    </location>
</feature>
<dbReference type="AlphaFoldDB" id="A0AAV2RQ65"/>
<evidence type="ECO:0000256" key="2">
    <source>
        <dbReference type="SAM" id="MobiDB-lite"/>
    </source>
</evidence>
<feature type="compositionally biased region" description="Basic and acidic residues" evidence="2">
    <location>
        <begin position="163"/>
        <end position="186"/>
    </location>
</feature>
<keyword evidence="1" id="KW-0863">Zinc-finger</keyword>
<evidence type="ECO:0000259" key="3">
    <source>
        <dbReference type="PROSITE" id="PS50103"/>
    </source>
</evidence>
<feature type="compositionally biased region" description="Basic residues" evidence="2">
    <location>
        <begin position="424"/>
        <end position="433"/>
    </location>
</feature>
<feature type="region of interest" description="Disordered" evidence="2">
    <location>
        <begin position="343"/>
        <end position="534"/>
    </location>
</feature>
<organism evidence="4 5">
    <name type="scientific">Meganyctiphanes norvegica</name>
    <name type="common">Northern krill</name>
    <name type="synonym">Thysanopoda norvegica</name>
    <dbReference type="NCBI Taxonomy" id="48144"/>
    <lineage>
        <taxon>Eukaryota</taxon>
        <taxon>Metazoa</taxon>
        <taxon>Ecdysozoa</taxon>
        <taxon>Arthropoda</taxon>
        <taxon>Crustacea</taxon>
        <taxon>Multicrustacea</taxon>
        <taxon>Malacostraca</taxon>
        <taxon>Eumalacostraca</taxon>
        <taxon>Eucarida</taxon>
        <taxon>Euphausiacea</taxon>
        <taxon>Euphausiidae</taxon>
        <taxon>Meganyctiphanes</taxon>
    </lineage>
</organism>
<feature type="zinc finger region" description="C3H1-type" evidence="1">
    <location>
        <begin position="270"/>
        <end position="301"/>
    </location>
</feature>
<evidence type="ECO:0000313" key="5">
    <source>
        <dbReference type="Proteomes" id="UP001497623"/>
    </source>
</evidence>
<feature type="compositionally biased region" description="Basic and acidic residues" evidence="2">
    <location>
        <begin position="229"/>
        <end position="250"/>
    </location>
</feature>
<gene>
    <name evidence="4" type="ORF">MNOR_LOCUS27367</name>
</gene>
<evidence type="ECO:0000256" key="1">
    <source>
        <dbReference type="PROSITE-ProRule" id="PRU00723"/>
    </source>
</evidence>
<name>A0AAV2RQ65_MEGNR</name>
<reference evidence="4 5" key="1">
    <citation type="submission" date="2024-05" db="EMBL/GenBank/DDBJ databases">
        <authorList>
            <person name="Wallberg A."/>
        </authorList>
    </citation>
    <scope>NUCLEOTIDE SEQUENCE [LARGE SCALE GENOMIC DNA]</scope>
</reference>
<feature type="compositionally biased region" description="Basic and acidic residues" evidence="2">
    <location>
        <begin position="439"/>
        <end position="456"/>
    </location>
</feature>
<keyword evidence="1" id="KW-0479">Metal-binding</keyword>
<sequence>RGEADVKDANISQLKKIVGNLEKKRDESETKIKAAEKQIKFARETGKRQANDNWKHALDDLQDRYTDLSKKQVKLKKEKEELESKLKAEESKKNELEKRNKSTKDDKDKETKEKEKLESRLSTLEKEIDNLRKEKGVIGEKPDGDRWRSRSRSAYGPRARSHSRAEGEDDQTGRRYRDQSRGRNNRDYSPSSSNKDNEEDRDTWRDARFAGGDRRGGFRGRPIQLPPRFLKERARALERPMDQRDSDDSSRIGYSGIGNREGDRETRSYYGSEELCRFWMKEGTVCYGVDDVSCKFRHPKICECRRQECNKYHATKGNQCVKYLNGTCWDGRNCPFEHYERGVRRTEERGRQRSRSRGRTMERRDSSQARATSRSSNSSRRASPSPRRQSTDWDRDSIRSISSEEVTEGQINDWGTPLEWPKSEKKKGTRQRSRSQSINKEEKTGEEVELSVRVREPASNQQIYGGRGDYGTSETLTDRDTETGQDIGHQMPGSDEYSPESPIYSSDSEDGADEAERKKRRDSLPAVKGEIEKK</sequence>
<feature type="domain" description="C3H1-type" evidence="3">
    <location>
        <begin position="314"/>
        <end position="341"/>
    </location>
</feature>
<feature type="compositionally biased region" description="Low complexity" evidence="2">
    <location>
        <begin position="368"/>
        <end position="388"/>
    </location>
</feature>
<feature type="compositionally biased region" description="Basic and acidic residues" evidence="2">
    <location>
        <begin position="389"/>
        <end position="398"/>
    </location>
</feature>
<evidence type="ECO:0000313" key="4">
    <source>
        <dbReference type="EMBL" id="CAL4134020.1"/>
    </source>
</evidence>
<dbReference type="GO" id="GO:0008270">
    <property type="term" value="F:zinc ion binding"/>
    <property type="evidence" value="ECO:0007669"/>
    <property type="project" value="UniProtKB-KW"/>
</dbReference>
<feature type="zinc finger region" description="C3H1-type" evidence="1">
    <location>
        <begin position="314"/>
        <end position="341"/>
    </location>
</feature>
<keyword evidence="1" id="KW-0862">Zinc</keyword>
<dbReference type="Proteomes" id="UP001497623">
    <property type="component" value="Unassembled WGS sequence"/>
</dbReference>
<accession>A0AAV2RQ65</accession>
<comment type="caution">
    <text evidence="4">The sequence shown here is derived from an EMBL/GenBank/DDBJ whole genome shotgun (WGS) entry which is preliminary data.</text>
</comment>
<dbReference type="EMBL" id="CAXKWB010028673">
    <property type="protein sequence ID" value="CAL4134020.1"/>
    <property type="molecule type" value="Genomic_DNA"/>
</dbReference>
<feature type="region of interest" description="Disordered" evidence="2">
    <location>
        <begin position="72"/>
        <end position="265"/>
    </location>
</feature>
<dbReference type="PROSITE" id="PS50103">
    <property type="entry name" value="ZF_C3H1"/>
    <property type="match status" value="2"/>
</dbReference>
<keyword evidence="5" id="KW-1185">Reference proteome</keyword>
<feature type="non-terminal residue" evidence="4">
    <location>
        <position position="1"/>
    </location>
</feature>
<protein>
    <recommendedName>
        <fullName evidence="3">C3H1-type domain-containing protein</fullName>
    </recommendedName>
</protein>
<feature type="compositionally biased region" description="Basic and acidic residues" evidence="2">
    <location>
        <begin position="72"/>
        <end position="148"/>
    </location>
</feature>